<dbReference type="EMBL" id="JAIWYP010000003">
    <property type="protein sequence ID" value="KAH3846368.1"/>
    <property type="molecule type" value="Genomic_DNA"/>
</dbReference>
<protein>
    <submittedName>
        <fullName evidence="1">Uncharacterized protein</fullName>
    </submittedName>
</protein>
<keyword evidence="2" id="KW-1185">Reference proteome</keyword>
<name>A0A9D4KUI5_DREPO</name>
<evidence type="ECO:0000313" key="2">
    <source>
        <dbReference type="Proteomes" id="UP000828390"/>
    </source>
</evidence>
<evidence type="ECO:0000313" key="1">
    <source>
        <dbReference type="EMBL" id="KAH3846368.1"/>
    </source>
</evidence>
<comment type="caution">
    <text evidence="1">The sequence shown here is derived from an EMBL/GenBank/DDBJ whole genome shotgun (WGS) entry which is preliminary data.</text>
</comment>
<gene>
    <name evidence="1" type="ORF">DPMN_088669</name>
</gene>
<accession>A0A9D4KUI5</accession>
<dbReference type="Proteomes" id="UP000828390">
    <property type="component" value="Unassembled WGS sequence"/>
</dbReference>
<reference evidence="1" key="2">
    <citation type="submission" date="2020-11" db="EMBL/GenBank/DDBJ databases">
        <authorList>
            <person name="McCartney M.A."/>
            <person name="Auch B."/>
            <person name="Kono T."/>
            <person name="Mallez S."/>
            <person name="Becker A."/>
            <person name="Gohl D.M."/>
            <person name="Silverstein K.A.T."/>
            <person name="Koren S."/>
            <person name="Bechman K.B."/>
            <person name="Herman A."/>
            <person name="Abrahante J.E."/>
            <person name="Garbe J."/>
        </authorList>
    </citation>
    <scope>NUCLEOTIDE SEQUENCE</scope>
    <source>
        <strain evidence="1">Duluth1</strain>
        <tissue evidence="1">Whole animal</tissue>
    </source>
</reference>
<proteinExistence type="predicted"/>
<sequence>MKCIVKVGLPLPKDGHKQHPLLMKNSINKEKPARGADQDYHYIYKSINNHQHHPQKLLPKEIRRRPSSFQRKMRSTWPIGLMRTQC</sequence>
<dbReference type="AlphaFoldDB" id="A0A9D4KUI5"/>
<organism evidence="1 2">
    <name type="scientific">Dreissena polymorpha</name>
    <name type="common">Zebra mussel</name>
    <name type="synonym">Mytilus polymorpha</name>
    <dbReference type="NCBI Taxonomy" id="45954"/>
    <lineage>
        <taxon>Eukaryota</taxon>
        <taxon>Metazoa</taxon>
        <taxon>Spiralia</taxon>
        <taxon>Lophotrochozoa</taxon>
        <taxon>Mollusca</taxon>
        <taxon>Bivalvia</taxon>
        <taxon>Autobranchia</taxon>
        <taxon>Heteroconchia</taxon>
        <taxon>Euheterodonta</taxon>
        <taxon>Imparidentia</taxon>
        <taxon>Neoheterodontei</taxon>
        <taxon>Myida</taxon>
        <taxon>Dreissenoidea</taxon>
        <taxon>Dreissenidae</taxon>
        <taxon>Dreissena</taxon>
    </lineage>
</organism>
<reference evidence="1" key="1">
    <citation type="journal article" date="2019" name="bioRxiv">
        <title>The Genome of the Zebra Mussel, Dreissena polymorpha: A Resource for Invasive Species Research.</title>
        <authorList>
            <person name="McCartney M.A."/>
            <person name="Auch B."/>
            <person name="Kono T."/>
            <person name="Mallez S."/>
            <person name="Zhang Y."/>
            <person name="Obille A."/>
            <person name="Becker A."/>
            <person name="Abrahante J.E."/>
            <person name="Garbe J."/>
            <person name="Badalamenti J.P."/>
            <person name="Herman A."/>
            <person name="Mangelson H."/>
            <person name="Liachko I."/>
            <person name="Sullivan S."/>
            <person name="Sone E.D."/>
            <person name="Koren S."/>
            <person name="Silverstein K.A.T."/>
            <person name="Beckman K.B."/>
            <person name="Gohl D.M."/>
        </authorList>
    </citation>
    <scope>NUCLEOTIDE SEQUENCE</scope>
    <source>
        <strain evidence="1">Duluth1</strain>
        <tissue evidence="1">Whole animal</tissue>
    </source>
</reference>